<feature type="domain" description="Histidine kinase" evidence="10">
    <location>
        <begin position="373"/>
        <end position="577"/>
    </location>
</feature>
<dbReference type="PANTHER" id="PTHR41523">
    <property type="entry name" value="TWO-COMPONENT SYSTEM SENSOR PROTEIN"/>
    <property type="match status" value="1"/>
</dbReference>
<evidence type="ECO:0000256" key="3">
    <source>
        <dbReference type="ARBA" id="ARBA00022553"/>
    </source>
</evidence>
<accession>A0ABS3KQQ9</accession>
<evidence type="ECO:0000256" key="4">
    <source>
        <dbReference type="ARBA" id="ARBA00022679"/>
    </source>
</evidence>
<proteinExistence type="predicted"/>
<evidence type="ECO:0000259" key="10">
    <source>
        <dbReference type="PROSITE" id="PS50109"/>
    </source>
</evidence>
<feature type="transmembrane region" description="Helical" evidence="9">
    <location>
        <begin position="282"/>
        <end position="304"/>
    </location>
</feature>
<dbReference type="InterPro" id="IPR003594">
    <property type="entry name" value="HATPase_dom"/>
</dbReference>
<keyword evidence="9" id="KW-0472">Membrane</keyword>
<dbReference type="InterPro" id="IPR011495">
    <property type="entry name" value="Sig_transdc_His_kin_sub2_dim/P"/>
</dbReference>
<dbReference type="GO" id="GO:0016301">
    <property type="term" value="F:kinase activity"/>
    <property type="evidence" value="ECO:0007669"/>
    <property type="project" value="UniProtKB-KW"/>
</dbReference>
<name>A0ABS3KQQ9_9PROT</name>
<dbReference type="Pfam" id="PF02518">
    <property type="entry name" value="HATPase_c"/>
    <property type="match status" value="1"/>
</dbReference>
<protein>
    <recommendedName>
        <fullName evidence="2">histidine kinase</fullName>
        <ecNumber evidence="2">2.7.13.3</ecNumber>
    </recommendedName>
</protein>
<dbReference type="EC" id="2.7.13.3" evidence="2"/>
<evidence type="ECO:0000256" key="7">
    <source>
        <dbReference type="ARBA" id="ARBA00022840"/>
    </source>
</evidence>
<dbReference type="PROSITE" id="PS50109">
    <property type="entry name" value="HIS_KIN"/>
    <property type="match status" value="1"/>
</dbReference>
<evidence type="ECO:0000313" key="12">
    <source>
        <dbReference type="Proteomes" id="UP001518989"/>
    </source>
</evidence>
<evidence type="ECO:0000256" key="1">
    <source>
        <dbReference type="ARBA" id="ARBA00000085"/>
    </source>
</evidence>
<reference evidence="11 12" key="1">
    <citation type="submission" date="2020-09" db="EMBL/GenBank/DDBJ databases">
        <title>Roseomonas.</title>
        <authorList>
            <person name="Zhu W."/>
        </authorList>
    </citation>
    <scope>NUCLEOTIDE SEQUENCE [LARGE SCALE GENOMIC DNA]</scope>
    <source>
        <strain evidence="11 12">573</strain>
    </source>
</reference>
<gene>
    <name evidence="11" type="ORF">IAI61_12075</name>
</gene>
<keyword evidence="9" id="KW-0812">Transmembrane</keyword>
<evidence type="ECO:0000256" key="9">
    <source>
        <dbReference type="SAM" id="Phobius"/>
    </source>
</evidence>
<keyword evidence="6 11" id="KW-0418">Kinase</keyword>
<dbReference type="InterPro" id="IPR036890">
    <property type="entry name" value="HATPase_C_sf"/>
</dbReference>
<keyword evidence="4" id="KW-0808">Transferase</keyword>
<organism evidence="11 12">
    <name type="scientific">Roseomonas haemaphysalidis</name>
    <dbReference type="NCBI Taxonomy" id="2768162"/>
    <lineage>
        <taxon>Bacteria</taxon>
        <taxon>Pseudomonadati</taxon>
        <taxon>Pseudomonadota</taxon>
        <taxon>Alphaproteobacteria</taxon>
        <taxon>Acetobacterales</taxon>
        <taxon>Roseomonadaceae</taxon>
        <taxon>Roseomonas</taxon>
    </lineage>
</organism>
<dbReference type="SMART" id="SM00387">
    <property type="entry name" value="HATPase_c"/>
    <property type="match status" value="1"/>
</dbReference>
<dbReference type="Pfam" id="PF07568">
    <property type="entry name" value="HisKA_2"/>
    <property type="match status" value="1"/>
</dbReference>
<evidence type="ECO:0000313" key="11">
    <source>
        <dbReference type="EMBL" id="MBO1079767.1"/>
    </source>
</evidence>
<feature type="region of interest" description="Disordered" evidence="8">
    <location>
        <begin position="578"/>
        <end position="603"/>
    </location>
</feature>
<dbReference type="RefSeq" id="WP_207417493.1">
    <property type="nucleotide sequence ID" value="NZ_CP061177.1"/>
</dbReference>
<keyword evidence="7" id="KW-0067">ATP-binding</keyword>
<feature type="compositionally biased region" description="Low complexity" evidence="8">
    <location>
        <begin position="591"/>
        <end position="603"/>
    </location>
</feature>
<keyword evidence="12" id="KW-1185">Reference proteome</keyword>
<dbReference type="PRINTS" id="PR00344">
    <property type="entry name" value="BCTRLSENSOR"/>
</dbReference>
<dbReference type="EMBL" id="JACTNG010000006">
    <property type="protein sequence ID" value="MBO1079767.1"/>
    <property type="molecule type" value="Genomic_DNA"/>
</dbReference>
<dbReference type="SUPFAM" id="SSF55874">
    <property type="entry name" value="ATPase domain of HSP90 chaperone/DNA topoisomerase II/histidine kinase"/>
    <property type="match status" value="1"/>
</dbReference>
<evidence type="ECO:0000256" key="6">
    <source>
        <dbReference type="ARBA" id="ARBA00022777"/>
    </source>
</evidence>
<dbReference type="Gene3D" id="3.30.565.10">
    <property type="entry name" value="Histidine kinase-like ATPase, C-terminal domain"/>
    <property type="match status" value="1"/>
</dbReference>
<dbReference type="PANTHER" id="PTHR41523:SF8">
    <property type="entry name" value="ETHYLENE RESPONSE SENSOR PROTEIN"/>
    <property type="match status" value="1"/>
</dbReference>
<sequence length="603" mass="63786">MLILLAVASVPVVGIAGTSALVAYRADVAAGPAEAMAKLNLAAERQNGTIAMLRETLHGIASAGILIDAANQPERCATGLSALQSIFSERYADIRVLDPEGRPLCGARPGSVDAAADAELLALVREGGQAIPARRTRAGGDPGPGLTLGRFRAAAGDGGAVLAGAVPVLVDGQLRQVIAADVPLGVFTRIEQRRASTAAFWVVDRGGEPVPLTATPTVALPEPAMLRSLLDRPDTGAVESRSRDGQDFAYAVTALAPGLRLVVGLPTGAVHRRAEAMLWRRIIELGAFLLACLVVIVAGADLAVARPLRLLAERVREWRPGAPFSTTPDTVPNGHPDEVRRLERAFNDAAVVISTRQDDLRAALRQRDLLMAEIHHRVKNNLQIVASLLNLQAGRLRDPAARAEFGTARDRVQALATLHRHLYTNRTFEAIALRPFLEELCQQLFSALGETPGRRIALVIEAPELEIVTDQAVSLALLVTEAVTNSIKHAFPEDARGTVTIAVRTEPGAPGSESEDGDDVLLAIRDDGQGMDEDEDGGGGIGMTLIRGFAQHLGGEIARHPGAERGTELSLRFPLRRRESDMPSGRMMGPASDAGPANAAAQA</sequence>
<evidence type="ECO:0000256" key="8">
    <source>
        <dbReference type="SAM" id="MobiDB-lite"/>
    </source>
</evidence>
<comment type="catalytic activity">
    <reaction evidence="1">
        <text>ATP + protein L-histidine = ADP + protein N-phospho-L-histidine.</text>
        <dbReference type="EC" id="2.7.13.3"/>
    </reaction>
</comment>
<dbReference type="InterPro" id="IPR004358">
    <property type="entry name" value="Sig_transdc_His_kin-like_C"/>
</dbReference>
<keyword evidence="3" id="KW-0597">Phosphoprotein</keyword>
<comment type="caution">
    <text evidence="11">The sequence shown here is derived from an EMBL/GenBank/DDBJ whole genome shotgun (WGS) entry which is preliminary data.</text>
</comment>
<evidence type="ECO:0000256" key="5">
    <source>
        <dbReference type="ARBA" id="ARBA00022741"/>
    </source>
</evidence>
<keyword evidence="9" id="KW-1133">Transmembrane helix</keyword>
<dbReference type="InterPro" id="IPR005467">
    <property type="entry name" value="His_kinase_dom"/>
</dbReference>
<feature type="transmembrane region" description="Helical" evidence="9">
    <location>
        <begin position="248"/>
        <end position="270"/>
    </location>
</feature>
<dbReference type="Gene3D" id="3.30.450.20">
    <property type="entry name" value="PAS domain"/>
    <property type="match status" value="1"/>
</dbReference>
<dbReference type="Proteomes" id="UP001518989">
    <property type="component" value="Unassembled WGS sequence"/>
</dbReference>
<keyword evidence="5" id="KW-0547">Nucleotide-binding</keyword>
<evidence type="ECO:0000256" key="2">
    <source>
        <dbReference type="ARBA" id="ARBA00012438"/>
    </source>
</evidence>